<dbReference type="Proteomes" id="UP001605036">
    <property type="component" value="Unassembled WGS sequence"/>
</dbReference>
<organism evidence="1 2">
    <name type="scientific">Riccia fluitans</name>
    <dbReference type="NCBI Taxonomy" id="41844"/>
    <lineage>
        <taxon>Eukaryota</taxon>
        <taxon>Viridiplantae</taxon>
        <taxon>Streptophyta</taxon>
        <taxon>Embryophyta</taxon>
        <taxon>Marchantiophyta</taxon>
        <taxon>Marchantiopsida</taxon>
        <taxon>Marchantiidae</taxon>
        <taxon>Marchantiales</taxon>
        <taxon>Ricciaceae</taxon>
        <taxon>Riccia</taxon>
    </lineage>
</organism>
<protein>
    <submittedName>
        <fullName evidence="1">Uncharacterized protein</fullName>
    </submittedName>
</protein>
<reference evidence="1 2" key="1">
    <citation type="submission" date="2024-09" db="EMBL/GenBank/DDBJ databases">
        <title>Chromosome-scale assembly of Riccia fluitans.</title>
        <authorList>
            <person name="Paukszto L."/>
            <person name="Sawicki J."/>
            <person name="Karawczyk K."/>
            <person name="Piernik-Szablinska J."/>
            <person name="Szczecinska M."/>
            <person name="Mazdziarz M."/>
        </authorList>
    </citation>
    <scope>NUCLEOTIDE SEQUENCE [LARGE SCALE GENOMIC DNA]</scope>
    <source>
        <strain evidence="1">Rf_01</strain>
        <tissue evidence="1">Aerial parts of the thallus</tissue>
    </source>
</reference>
<comment type="caution">
    <text evidence="1">The sequence shown here is derived from an EMBL/GenBank/DDBJ whole genome shotgun (WGS) entry which is preliminary data.</text>
</comment>
<accession>A0ABD1ZK60</accession>
<dbReference type="AlphaFoldDB" id="A0ABD1ZK60"/>
<dbReference type="EMBL" id="JBHFFA010000001">
    <property type="protein sequence ID" value="KAL2651839.1"/>
    <property type="molecule type" value="Genomic_DNA"/>
</dbReference>
<keyword evidence="2" id="KW-1185">Reference proteome</keyword>
<sequence length="130" mass="14736">MALHLAICTNNLQMVYLLLEWYETIDRPSSRLGDFCDNMWMTPSQYGVVGGYHKIVRRIPLGSLSGLCQCCRLGSHRTNNSTLSTTGYLGFHISRCEGEMENSCGWIDRTRFSDGEASRTFQVLGPMFVR</sequence>
<evidence type="ECO:0000313" key="2">
    <source>
        <dbReference type="Proteomes" id="UP001605036"/>
    </source>
</evidence>
<name>A0ABD1ZK60_9MARC</name>
<gene>
    <name evidence="1" type="ORF">R1flu_019967</name>
</gene>
<proteinExistence type="predicted"/>
<evidence type="ECO:0000313" key="1">
    <source>
        <dbReference type="EMBL" id="KAL2651839.1"/>
    </source>
</evidence>